<comment type="caution">
    <text evidence="1">The sequence shown here is derived from an EMBL/GenBank/DDBJ whole genome shotgun (WGS) entry which is preliminary data.</text>
</comment>
<keyword evidence="2" id="KW-1185">Reference proteome</keyword>
<evidence type="ECO:0000313" key="1">
    <source>
        <dbReference type="EMBL" id="KAI9921398.1"/>
    </source>
</evidence>
<proteinExistence type="predicted"/>
<organism evidence="1 2">
    <name type="scientific">Peronosclerospora sorghi</name>
    <dbReference type="NCBI Taxonomy" id="230839"/>
    <lineage>
        <taxon>Eukaryota</taxon>
        <taxon>Sar</taxon>
        <taxon>Stramenopiles</taxon>
        <taxon>Oomycota</taxon>
        <taxon>Peronosporomycetes</taxon>
        <taxon>Peronosporales</taxon>
        <taxon>Peronosporaceae</taxon>
        <taxon>Peronosclerospora</taxon>
    </lineage>
</organism>
<name>A0ACC0WR75_9STRA</name>
<accession>A0ACC0WR75</accession>
<protein>
    <submittedName>
        <fullName evidence="1">Uncharacterized protein</fullName>
    </submittedName>
</protein>
<dbReference type="EMBL" id="CM047580">
    <property type="protein sequence ID" value="KAI9921398.1"/>
    <property type="molecule type" value="Genomic_DNA"/>
</dbReference>
<gene>
    <name evidence="1" type="ORF">PsorP6_002142</name>
</gene>
<reference evidence="1 2" key="1">
    <citation type="journal article" date="2022" name="bioRxiv">
        <title>The genome of the oomycete Peronosclerospora sorghi, a cosmopolitan pathogen of maize and sorghum, is inflated with dispersed pseudogenes.</title>
        <authorList>
            <person name="Fletcher K."/>
            <person name="Martin F."/>
            <person name="Isakeit T."/>
            <person name="Cavanaugh K."/>
            <person name="Magill C."/>
            <person name="Michelmore R."/>
        </authorList>
    </citation>
    <scope>NUCLEOTIDE SEQUENCE [LARGE SCALE GENOMIC DNA]</scope>
    <source>
        <strain evidence="1">P6</strain>
    </source>
</reference>
<sequence>MHIFKHKRNLRVTVAIHTPIINICATNDRTAIIDNHELAMNVDLLERYVVFRMIRHTFECFEETIATTTDSRKLPMHHCVKIRELVATNVASKAGRSDITT</sequence>
<dbReference type="Proteomes" id="UP001163321">
    <property type="component" value="Chromosome 1"/>
</dbReference>
<evidence type="ECO:0000313" key="2">
    <source>
        <dbReference type="Proteomes" id="UP001163321"/>
    </source>
</evidence>